<gene>
    <name evidence="1" type="ORF">HMPREF1317_2058</name>
</gene>
<keyword evidence="2" id="KW-1185">Reference proteome</keyword>
<feature type="non-terminal residue" evidence="1">
    <location>
        <position position="71"/>
    </location>
</feature>
<accession>J0NQQ1</accession>
<dbReference type="OrthoDB" id="4746285at2"/>
<dbReference type="Proteomes" id="UP000004578">
    <property type="component" value="Unassembled WGS sequence"/>
</dbReference>
<organism evidence="1 2">
    <name type="scientific">Schaalia georgiae F0490</name>
    <dbReference type="NCBI Taxonomy" id="1125717"/>
    <lineage>
        <taxon>Bacteria</taxon>
        <taxon>Bacillati</taxon>
        <taxon>Actinomycetota</taxon>
        <taxon>Actinomycetes</taxon>
        <taxon>Actinomycetales</taxon>
        <taxon>Actinomycetaceae</taxon>
        <taxon>Schaalia</taxon>
    </lineage>
</organism>
<evidence type="ECO:0000313" key="1">
    <source>
        <dbReference type="EMBL" id="EJF47127.1"/>
    </source>
</evidence>
<dbReference type="EMBL" id="AKFS01000102">
    <property type="protein sequence ID" value="EJF47127.1"/>
    <property type="molecule type" value="Genomic_DNA"/>
</dbReference>
<dbReference type="AlphaFoldDB" id="J0NQQ1"/>
<reference evidence="1 2" key="1">
    <citation type="submission" date="2012-05" db="EMBL/GenBank/DDBJ databases">
        <authorList>
            <person name="Harkins D.M."/>
            <person name="Madupu R."/>
            <person name="Durkin A.S."/>
            <person name="Torralba M."/>
            <person name="Methe B."/>
            <person name="Sutton G.G."/>
            <person name="Nelson K.E."/>
        </authorList>
    </citation>
    <scope>NUCLEOTIDE SEQUENCE [LARGE SCALE GENOMIC DNA]</scope>
    <source>
        <strain evidence="1 2">F0490</strain>
    </source>
</reference>
<dbReference type="RefSeq" id="WP_005869012.1">
    <property type="nucleotide sequence ID" value="NZ_AKFS01000102.1"/>
</dbReference>
<sequence length="71" mass="7604">MNMPSFLSSLSSTPYAMVFAGQATPWREGLDEVAHDPEIAALLGRVLAASDDLLSPVRRELATQSVASLPF</sequence>
<comment type="caution">
    <text evidence="1">The sequence shown here is derived from an EMBL/GenBank/DDBJ whole genome shotgun (WGS) entry which is preliminary data.</text>
</comment>
<protein>
    <submittedName>
        <fullName evidence="1">Uncharacterized protein</fullName>
    </submittedName>
</protein>
<name>J0NQQ1_9ACTO</name>
<evidence type="ECO:0000313" key="2">
    <source>
        <dbReference type="Proteomes" id="UP000004578"/>
    </source>
</evidence>
<proteinExistence type="predicted"/>